<dbReference type="CDD" id="cd06222">
    <property type="entry name" value="RNase_H_like"/>
    <property type="match status" value="1"/>
</dbReference>
<feature type="domain" description="RNase H type-1" evidence="1">
    <location>
        <begin position="35"/>
        <end position="105"/>
    </location>
</feature>
<proteinExistence type="predicted"/>
<evidence type="ECO:0000259" key="1">
    <source>
        <dbReference type="Pfam" id="PF13456"/>
    </source>
</evidence>
<accession>A0AAP0J6B2</accession>
<dbReference type="Proteomes" id="UP001420932">
    <property type="component" value="Unassembled WGS sequence"/>
</dbReference>
<dbReference type="InterPro" id="IPR002156">
    <property type="entry name" value="RNaseH_domain"/>
</dbReference>
<dbReference type="InterPro" id="IPR044730">
    <property type="entry name" value="RNase_H-like_dom_plant"/>
</dbReference>
<organism evidence="2 3">
    <name type="scientific">Stephania yunnanensis</name>
    <dbReference type="NCBI Taxonomy" id="152371"/>
    <lineage>
        <taxon>Eukaryota</taxon>
        <taxon>Viridiplantae</taxon>
        <taxon>Streptophyta</taxon>
        <taxon>Embryophyta</taxon>
        <taxon>Tracheophyta</taxon>
        <taxon>Spermatophyta</taxon>
        <taxon>Magnoliopsida</taxon>
        <taxon>Ranunculales</taxon>
        <taxon>Menispermaceae</taxon>
        <taxon>Menispermoideae</taxon>
        <taxon>Cissampelideae</taxon>
        <taxon>Stephania</taxon>
    </lineage>
</organism>
<gene>
    <name evidence="2" type="ORF">Syun_017098</name>
</gene>
<evidence type="ECO:0000313" key="2">
    <source>
        <dbReference type="EMBL" id="KAK9128301.1"/>
    </source>
</evidence>
<comment type="caution">
    <text evidence="2">The sequence shown here is derived from an EMBL/GenBank/DDBJ whole genome shotgun (WGS) entry which is preliminary data.</text>
</comment>
<protein>
    <recommendedName>
        <fullName evidence="1">RNase H type-1 domain-containing protein</fullName>
    </recommendedName>
</protein>
<dbReference type="AlphaFoldDB" id="A0AAP0J6B2"/>
<sequence length="176" mass="20162">MEQFASKEEKIQQQGSFEIGMARYSGLSNQNWAELEQVWRKGYKQLVVELDFKEAVGLLVNSPPGRFWDPLVDDKLKVATKEWKIVLRQTYRENNACVDHVANEAFQNVVSFKVWDTVPAYTDQSRCAVTLDNLSELKSGVEELIHHQYLLLTSEIHPLPPAQDYAYSIEGANKSQ</sequence>
<name>A0AAP0J6B2_9MAGN</name>
<evidence type="ECO:0000313" key="3">
    <source>
        <dbReference type="Proteomes" id="UP001420932"/>
    </source>
</evidence>
<keyword evidence="3" id="KW-1185">Reference proteome</keyword>
<dbReference type="GO" id="GO:0004523">
    <property type="term" value="F:RNA-DNA hybrid ribonuclease activity"/>
    <property type="evidence" value="ECO:0007669"/>
    <property type="project" value="InterPro"/>
</dbReference>
<dbReference type="EMBL" id="JBBNAF010000007">
    <property type="protein sequence ID" value="KAK9128301.1"/>
    <property type="molecule type" value="Genomic_DNA"/>
</dbReference>
<dbReference type="Pfam" id="PF13456">
    <property type="entry name" value="RVT_3"/>
    <property type="match status" value="1"/>
</dbReference>
<dbReference type="GO" id="GO:0003676">
    <property type="term" value="F:nucleic acid binding"/>
    <property type="evidence" value="ECO:0007669"/>
    <property type="project" value="InterPro"/>
</dbReference>
<reference evidence="2 3" key="1">
    <citation type="submission" date="2024-01" db="EMBL/GenBank/DDBJ databases">
        <title>Genome assemblies of Stephania.</title>
        <authorList>
            <person name="Yang L."/>
        </authorList>
    </citation>
    <scope>NUCLEOTIDE SEQUENCE [LARGE SCALE GENOMIC DNA]</scope>
    <source>
        <strain evidence="2">YNDBR</strain>
        <tissue evidence="2">Leaf</tissue>
    </source>
</reference>